<accession>A0ABP1R5F9</accession>
<sequence length="198" mass="22595">MQSIVNINRVKGRSTGFSPMHDMVLLKAVEEYKIENKATSVNWKTVSQNLKGIRNSIIDWSQLGDKQLQKRYSYIKNNNAKKLKTQNLHDGAQVFPPELLLLSDEDGERERTPASDDSMSSDVCANQLMDPAYVTSMGFRKRLLDAGITFRKFTDLLAQNSGKLPVKWLEKLHNYSKPPLQDECIPQYRAQVGLLHKE</sequence>
<reference evidence="1 2" key="1">
    <citation type="submission" date="2024-08" db="EMBL/GenBank/DDBJ databases">
        <authorList>
            <person name="Cucini C."/>
            <person name="Frati F."/>
        </authorList>
    </citation>
    <scope>NUCLEOTIDE SEQUENCE [LARGE SCALE GENOMIC DNA]</scope>
</reference>
<gene>
    <name evidence="1" type="ORF">ODALV1_LOCUS19032</name>
</gene>
<evidence type="ECO:0000313" key="1">
    <source>
        <dbReference type="EMBL" id="CAL8120601.1"/>
    </source>
</evidence>
<dbReference type="EMBL" id="CAXLJM020000062">
    <property type="protein sequence ID" value="CAL8120601.1"/>
    <property type="molecule type" value="Genomic_DNA"/>
</dbReference>
<organism evidence="1 2">
    <name type="scientific">Orchesella dallaii</name>
    <dbReference type="NCBI Taxonomy" id="48710"/>
    <lineage>
        <taxon>Eukaryota</taxon>
        <taxon>Metazoa</taxon>
        <taxon>Ecdysozoa</taxon>
        <taxon>Arthropoda</taxon>
        <taxon>Hexapoda</taxon>
        <taxon>Collembola</taxon>
        <taxon>Entomobryomorpha</taxon>
        <taxon>Entomobryoidea</taxon>
        <taxon>Orchesellidae</taxon>
        <taxon>Orchesellinae</taxon>
        <taxon>Orchesella</taxon>
    </lineage>
</organism>
<evidence type="ECO:0008006" key="3">
    <source>
        <dbReference type="Google" id="ProtNLM"/>
    </source>
</evidence>
<protein>
    <recommendedName>
        <fullName evidence="3">Regulatory protein zeste</fullName>
    </recommendedName>
</protein>
<proteinExistence type="predicted"/>
<keyword evidence="2" id="KW-1185">Reference proteome</keyword>
<dbReference type="Proteomes" id="UP001642540">
    <property type="component" value="Unassembled WGS sequence"/>
</dbReference>
<name>A0ABP1R5F9_9HEXA</name>
<evidence type="ECO:0000313" key="2">
    <source>
        <dbReference type="Proteomes" id="UP001642540"/>
    </source>
</evidence>
<comment type="caution">
    <text evidence="1">The sequence shown here is derived from an EMBL/GenBank/DDBJ whole genome shotgun (WGS) entry which is preliminary data.</text>
</comment>